<dbReference type="GO" id="GO:0045324">
    <property type="term" value="P:late endosome to vacuole transport"/>
    <property type="evidence" value="ECO:0007669"/>
    <property type="project" value="TreeGrafter"/>
</dbReference>
<organism evidence="3 4">
    <name type="scientific">Austropuccinia psidii MF-1</name>
    <dbReference type="NCBI Taxonomy" id="1389203"/>
    <lineage>
        <taxon>Eukaryota</taxon>
        <taxon>Fungi</taxon>
        <taxon>Dikarya</taxon>
        <taxon>Basidiomycota</taxon>
        <taxon>Pucciniomycotina</taxon>
        <taxon>Pucciniomycetes</taxon>
        <taxon>Pucciniales</taxon>
        <taxon>Sphaerophragmiaceae</taxon>
        <taxon>Austropuccinia</taxon>
    </lineage>
</organism>
<dbReference type="AlphaFoldDB" id="A0A9Q3KMA7"/>
<dbReference type="PANTHER" id="PTHR16166:SF93">
    <property type="entry name" value="INTERMEMBRANE LIPID TRANSFER PROTEIN VPS13"/>
    <property type="match status" value="1"/>
</dbReference>
<dbReference type="GO" id="GO:0007005">
    <property type="term" value="P:mitochondrion organization"/>
    <property type="evidence" value="ECO:0007669"/>
    <property type="project" value="TreeGrafter"/>
</dbReference>
<comment type="caution">
    <text evidence="3">The sequence shown here is derived from an EMBL/GenBank/DDBJ whole genome shotgun (WGS) entry which is preliminary data.</text>
</comment>
<dbReference type="PANTHER" id="PTHR16166">
    <property type="entry name" value="VACUOLAR PROTEIN SORTING-ASSOCIATED PROTEIN VPS13"/>
    <property type="match status" value="1"/>
</dbReference>
<accession>A0A9Q3KMA7</accession>
<comment type="similarity">
    <text evidence="1">Belongs to the VPS13 family.</text>
</comment>
<evidence type="ECO:0000256" key="1">
    <source>
        <dbReference type="ARBA" id="ARBA00006545"/>
    </source>
</evidence>
<feature type="region of interest" description="Disordered" evidence="2">
    <location>
        <begin position="1"/>
        <end position="28"/>
    </location>
</feature>
<reference evidence="3" key="1">
    <citation type="submission" date="2021-03" db="EMBL/GenBank/DDBJ databases">
        <title>Draft genome sequence of rust myrtle Austropuccinia psidii MF-1, a brazilian biotype.</title>
        <authorList>
            <person name="Quecine M.C."/>
            <person name="Pachon D.M.R."/>
            <person name="Bonatelli M.L."/>
            <person name="Correr F.H."/>
            <person name="Franceschini L.M."/>
            <person name="Leite T.F."/>
            <person name="Margarido G.R.A."/>
            <person name="Almeida C.A."/>
            <person name="Ferrarezi J.A."/>
            <person name="Labate C.A."/>
        </authorList>
    </citation>
    <scope>NUCLEOTIDE SEQUENCE</scope>
    <source>
        <strain evidence="3">MF-1</strain>
    </source>
</reference>
<dbReference type="Proteomes" id="UP000765509">
    <property type="component" value="Unassembled WGS sequence"/>
</dbReference>
<dbReference type="GO" id="GO:0045053">
    <property type="term" value="P:protein retention in Golgi apparatus"/>
    <property type="evidence" value="ECO:0007669"/>
    <property type="project" value="TreeGrafter"/>
</dbReference>
<dbReference type="GO" id="GO:0006623">
    <property type="term" value="P:protein targeting to vacuole"/>
    <property type="evidence" value="ECO:0007669"/>
    <property type="project" value="TreeGrafter"/>
</dbReference>
<protein>
    <submittedName>
        <fullName evidence="3">Uncharacterized protein</fullName>
    </submittedName>
</protein>
<evidence type="ECO:0000256" key="2">
    <source>
        <dbReference type="SAM" id="MobiDB-lite"/>
    </source>
</evidence>
<gene>
    <name evidence="3" type="ORF">O181_123227</name>
</gene>
<name>A0A9Q3KMA7_9BASI</name>
<dbReference type="InterPro" id="IPR026847">
    <property type="entry name" value="VPS13"/>
</dbReference>
<keyword evidence="4" id="KW-1185">Reference proteome</keyword>
<dbReference type="EMBL" id="AVOT02115349">
    <property type="protein sequence ID" value="MBW0583512.1"/>
    <property type="molecule type" value="Genomic_DNA"/>
</dbReference>
<sequence>MEKLENSKLLLSSTSGTPGNTSTEEAEKNESFVAAMTNKILDNHQLRIKNVHVRYENKISVPGHPFLIGLTLAERSAVSTDENFGTSSIVGSNAGIHKSTLLDALATCYHVYICFIFTTDAKSFLDFTQEINLLLKTRHEHCGHLPLPQLSMKFINEPTSGHGIVFVSKEMIANFTLAYFKRRNLAHLEDLEKRLTYQ</sequence>
<evidence type="ECO:0000313" key="4">
    <source>
        <dbReference type="Proteomes" id="UP000765509"/>
    </source>
</evidence>
<evidence type="ECO:0000313" key="3">
    <source>
        <dbReference type="EMBL" id="MBW0583512.1"/>
    </source>
</evidence>
<dbReference type="OrthoDB" id="428159at2759"/>
<proteinExistence type="inferred from homology"/>
<feature type="compositionally biased region" description="Low complexity" evidence="2">
    <location>
        <begin position="7"/>
        <end position="23"/>
    </location>
</feature>